<sequence>MRRLMRCLLAIVLATALGVAAASLAEASPKGFLKRRGSTFNAGASSHGERPGGAIQGSSSASSHRPSSASGGSSEPGPNGPLAPNGVPYLHCMIGACQPAAPVATVAPETVARAAVARLQLAAPTPTVGPPPSINRWKMAAVGYPLWLWVEGNTSPSPVTDTNGPLSVSLRARVTGITFDMGDGHTVSCTGGGSRWTRDVAAGTPSPTCGYRYRKPSLPDGPYTITATTRWAVDWNINGTTGTIPYSQTATTSLPVGELQVLVR</sequence>
<feature type="chain" id="PRO_5046928477" description="ATP/GTP-binding protein" evidence="2">
    <location>
        <begin position="28"/>
        <end position="264"/>
    </location>
</feature>
<feature type="region of interest" description="Disordered" evidence="1">
    <location>
        <begin position="42"/>
        <end position="82"/>
    </location>
</feature>
<evidence type="ECO:0008006" key="5">
    <source>
        <dbReference type="Google" id="ProtNLM"/>
    </source>
</evidence>
<feature type="compositionally biased region" description="Low complexity" evidence="1">
    <location>
        <begin position="58"/>
        <end position="77"/>
    </location>
</feature>
<dbReference type="Proteomes" id="UP001501490">
    <property type="component" value="Unassembled WGS sequence"/>
</dbReference>
<proteinExistence type="predicted"/>
<accession>A0ABP7A022</accession>
<feature type="signal peptide" evidence="2">
    <location>
        <begin position="1"/>
        <end position="27"/>
    </location>
</feature>
<evidence type="ECO:0000313" key="4">
    <source>
        <dbReference type="Proteomes" id="UP001501490"/>
    </source>
</evidence>
<dbReference type="EMBL" id="BAABAB010000017">
    <property type="protein sequence ID" value="GAA3622808.1"/>
    <property type="molecule type" value="Genomic_DNA"/>
</dbReference>
<comment type="caution">
    <text evidence="3">The sequence shown here is derived from an EMBL/GenBank/DDBJ whole genome shotgun (WGS) entry which is preliminary data.</text>
</comment>
<keyword evidence="2" id="KW-0732">Signal</keyword>
<gene>
    <name evidence="3" type="ORF">GCM10022236_26500</name>
</gene>
<protein>
    <recommendedName>
        <fullName evidence="5">ATP/GTP-binding protein</fullName>
    </recommendedName>
</protein>
<evidence type="ECO:0000256" key="1">
    <source>
        <dbReference type="SAM" id="MobiDB-lite"/>
    </source>
</evidence>
<name>A0ABP7A022_9ACTN</name>
<keyword evidence="4" id="KW-1185">Reference proteome</keyword>
<reference evidence="4" key="1">
    <citation type="journal article" date="2019" name="Int. J. Syst. Evol. Microbiol.">
        <title>The Global Catalogue of Microorganisms (GCM) 10K type strain sequencing project: providing services to taxonomists for standard genome sequencing and annotation.</title>
        <authorList>
            <consortium name="The Broad Institute Genomics Platform"/>
            <consortium name="The Broad Institute Genome Sequencing Center for Infectious Disease"/>
            <person name="Wu L."/>
            <person name="Ma J."/>
        </authorList>
    </citation>
    <scope>NUCLEOTIDE SEQUENCE [LARGE SCALE GENOMIC DNA]</scope>
    <source>
        <strain evidence="4">JCM 16929</strain>
    </source>
</reference>
<evidence type="ECO:0000313" key="3">
    <source>
        <dbReference type="EMBL" id="GAA3622808.1"/>
    </source>
</evidence>
<evidence type="ECO:0000256" key="2">
    <source>
        <dbReference type="SAM" id="SignalP"/>
    </source>
</evidence>
<organism evidence="3 4">
    <name type="scientific">Microlunatus ginsengisoli</name>
    <dbReference type="NCBI Taxonomy" id="363863"/>
    <lineage>
        <taxon>Bacteria</taxon>
        <taxon>Bacillati</taxon>
        <taxon>Actinomycetota</taxon>
        <taxon>Actinomycetes</taxon>
        <taxon>Propionibacteriales</taxon>
        <taxon>Propionibacteriaceae</taxon>
        <taxon>Microlunatus</taxon>
    </lineage>
</organism>